<evidence type="ECO:0000313" key="1">
    <source>
        <dbReference type="EMBL" id="KAJ8684295.1"/>
    </source>
</evidence>
<proteinExistence type="predicted"/>
<organism evidence="1 2">
    <name type="scientific">Eretmocerus hayati</name>
    <dbReference type="NCBI Taxonomy" id="131215"/>
    <lineage>
        <taxon>Eukaryota</taxon>
        <taxon>Metazoa</taxon>
        <taxon>Ecdysozoa</taxon>
        <taxon>Arthropoda</taxon>
        <taxon>Hexapoda</taxon>
        <taxon>Insecta</taxon>
        <taxon>Pterygota</taxon>
        <taxon>Neoptera</taxon>
        <taxon>Endopterygota</taxon>
        <taxon>Hymenoptera</taxon>
        <taxon>Apocrita</taxon>
        <taxon>Proctotrupomorpha</taxon>
        <taxon>Chalcidoidea</taxon>
        <taxon>Aphelinidae</taxon>
        <taxon>Aphelininae</taxon>
        <taxon>Eretmocerus</taxon>
    </lineage>
</organism>
<protein>
    <submittedName>
        <fullName evidence="1">Uncharacterized protein</fullName>
    </submittedName>
</protein>
<accession>A0ACC2PL39</accession>
<evidence type="ECO:0000313" key="2">
    <source>
        <dbReference type="Proteomes" id="UP001239111"/>
    </source>
</evidence>
<reference evidence="1" key="1">
    <citation type="submission" date="2023-04" db="EMBL/GenBank/DDBJ databases">
        <title>A chromosome-level genome assembly of the parasitoid wasp Eretmocerus hayati.</title>
        <authorList>
            <person name="Zhong Y."/>
            <person name="Liu S."/>
            <person name="Liu Y."/>
        </authorList>
    </citation>
    <scope>NUCLEOTIDE SEQUENCE</scope>
    <source>
        <strain evidence="1">ZJU_SS_LIU_2023</strain>
    </source>
</reference>
<sequence length="249" mass="27730">MQCSSRSENNSDGEINAEIDRILEEDRRERLSRKRKYSEIESCGEPECDVSSCAGNRTRLNSHTPQFIAVKQSKRFSLYVMEAMRVIQRQNKQASGCASLCDIVNFVTENFTNDGDIEAQVRTALRQLCLQGFVKDEKGDEYRLIGPKACQVIKASKANPGCGQSKTQNNRQCKTGAQSCRTITPQSQDSSDIDLSIPSSVKGDICRQKGGRDSDSGCRNDSLSISTEDISVERSRNPQNKCSTPMRPR</sequence>
<dbReference type="EMBL" id="CM056741">
    <property type="protein sequence ID" value="KAJ8684295.1"/>
    <property type="molecule type" value="Genomic_DNA"/>
</dbReference>
<keyword evidence="2" id="KW-1185">Reference proteome</keyword>
<dbReference type="Proteomes" id="UP001239111">
    <property type="component" value="Chromosome 1"/>
</dbReference>
<gene>
    <name evidence="1" type="ORF">QAD02_020087</name>
</gene>
<name>A0ACC2PL39_9HYME</name>
<comment type="caution">
    <text evidence="1">The sequence shown here is derived from an EMBL/GenBank/DDBJ whole genome shotgun (WGS) entry which is preliminary data.</text>
</comment>